<gene>
    <name evidence="2" type="ORF">BAR1_07715</name>
</gene>
<dbReference type="RefSeq" id="WP_118942482.1">
    <property type="nucleotide sequence ID" value="NZ_CP032125.1"/>
</dbReference>
<accession>A0A347UG47</accession>
<evidence type="ECO:0000313" key="2">
    <source>
        <dbReference type="EMBL" id="AXX97825.1"/>
    </source>
</evidence>
<proteinExistence type="predicted"/>
<keyword evidence="1" id="KW-0472">Membrane</keyword>
<evidence type="ECO:0000313" key="3">
    <source>
        <dbReference type="Proteomes" id="UP000261704"/>
    </source>
</evidence>
<keyword evidence="1" id="KW-1133">Transmembrane helix</keyword>
<feature type="transmembrane region" description="Helical" evidence="1">
    <location>
        <begin position="12"/>
        <end position="32"/>
    </location>
</feature>
<dbReference type="Proteomes" id="UP000261704">
    <property type="component" value="Chromosome"/>
</dbReference>
<reference evidence="2 3" key="1">
    <citation type="submission" date="2018-09" db="EMBL/GenBank/DDBJ databases">
        <title>Profundibacter amoris BAR1 gen. nov., sp. nov., a new member of the Roseobacter clade isolated at Lokis Castle Vent Field on the Arctic Mid-Oceanic Ridge.</title>
        <authorList>
            <person name="Le Moine Bauer S."/>
            <person name="Sjoeberg A.G."/>
            <person name="L'Haridon S."/>
            <person name="Stokke R."/>
            <person name="Roalkvam I."/>
            <person name="Steen I.H."/>
            <person name="Dahle H."/>
        </authorList>
    </citation>
    <scope>NUCLEOTIDE SEQUENCE [LARGE SCALE GENOMIC DNA]</scope>
    <source>
        <strain evidence="2 3">BAR1</strain>
    </source>
</reference>
<dbReference type="EMBL" id="CP032125">
    <property type="protein sequence ID" value="AXX97825.1"/>
    <property type="molecule type" value="Genomic_DNA"/>
</dbReference>
<dbReference type="AlphaFoldDB" id="A0A347UG47"/>
<dbReference type="KEGG" id="pamo:BAR1_07715"/>
<protein>
    <submittedName>
        <fullName evidence="2">Uncharacterized protein</fullName>
    </submittedName>
</protein>
<organism evidence="2 3">
    <name type="scientific">Profundibacter amoris</name>
    <dbReference type="NCBI Taxonomy" id="2171755"/>
    <lineage>
        <taxon>Bacteria</taxon>
        <taxon>Pseudomonadati</taxon>
        <taxon>Pseudomonadota</taxon>
        <taxon>Alphaproteobacteria</taxon>
        <taxon>Rhodobacterales</taxon>
        <taxon>Paracoccaceae</taxon>
        <taxon>Profundibacter</taxon>
    </lineage>
</organism>
<keyword evidence="1" id="KW-0812">Transmembrane</keyword>
<keyword evidence="3" id="KW-1185">Reference proteome</keyword>
<name>A0A347UG47_9RHOB</name>
<feature type="transmembrane region" description="Helical" evidence="1">
    <location>
        <begin position="38"/>
        <end position="61"/>
    </location>
</feature>
<dbReference type="OrthoDB" id="8448162at2"/>
<sequence>MNPRKSSRGTVFKINMYLLGAFSYAVGAWLIWPDSLKWWGFGLMSISLGITAPAMLIKAIMIMFKLYARDKEFAEFEEANRVAEPSELASVDDLKKAGMIK</sequence>
<evidence type="ECO:0000256" key="1">
    <source>
        <dbReference type="SAM" id="Phobius"/>
    </source>
</evidence>